<evidence type="ECO:0000256" key="3">
    <source>
        <dbReference type="ARBA" id="ARBA00014232"/>
    </source>
</evidence>
<dbReference type="CDD" id="cd10524">
    <property type="entry name" value="SET_Suv4-20-like"/>
    <property type="match status" value="1"/>
</dbReference>
<accession>A0A9W8G8D7</accession>
<reference evidence="16" key="1">
    <citation type="submission" date="2022-07" db="EMBL/GenBank/DDBJ databases">
        <title>Phylogenomic reconstructions and comparative analyses of Kickxellomycotina fungi.</title>
        <authorList>
            <person name="Reynolds N.K."/>
            <person name="Stajich J.E."/>
            <person name="Barry K."/>
            <person name="Grigoriev I.V."/>
            <person name="Crous P."/>
            <person name="Smith M.E."/>
        </authorList>
    </citation>
    <scope>NUCLEOTIDE SEQUENCE</scope>
    <source>
        <strain evidence="16">NRRL 3115</strain>
    </source>
</reference>
<evidence type="ECO:0000256" key="13">
    <source>
        <dbReference type="ARBA" id="ARBA00048081"/>
    </source>
</evidence>
<dbReference type="SUPFAM" id="SSF82199">
    <property type="entry name" value="SET domain"/>
    <property type="match status" value="1"/>
</dbReference>
<evidence type="ECO:0000256" key="6">
    <source>
        <dbReference type="ARBA" id="ARBA00022603"/>
    </source>
</evidence>
<dbReference type="InterPro" id="IPR041938">
    <property type="entry name" value="Hist-Lys_N-MTase_N"/>
</dbReference>
<evidence type="ECO:0000259" key="15">
    <source>
        <dbReference type="PROSITE" id="PS50280"/>
    </source>
</evidence>
<dbReference type="SUPFAM" id="SSF63748">
    <property type="entry name" value="Tudor/PWWP/MBT"/>
    <property type="match status" value="1"/>
</dbReference>
<sequence>MTQSVSTMDALTLSKYDDLLSDVLLDQAGLWFATRKMFPRYRPARISPAHIAALIRRVATRETSLNEAISELLELEHIQGFLRLKSKPRLEDFRAHSQRYLSMYLPEAGFEIGHTDRYRVATGRREARVVATRRYTLGMVIPLCSGSIAQLSPMEIAKLEREHVDFSVMWWSKKKSMCLFLGPARFVNHDCDSNCRFTAQGADAICFQALRTIEPGEEITTDYGGSYFGENNQECLCATCERFGRGWFANRDAGRLSPEPDVGVRTRNKGRRSVTPRSCLPRSRKPEGSQACAVCSDLCEPPLEQPATPESIDEPVQQPSDKKLCRRCARHELLFGLTWPDRPQPKRRASKKPQQPGVKRRKTTAKPRARLPTIFDGTLGALGRSAAELFAERARGTPVLVDPLDETEKWWPGVIIATEDSKHQVRFFEDGSFASCGPTEMALWDPHESKLSDLAARRALAYYEWRFLAPGRDSVSGVNAAFVLRQMKPDLAATMPAAEQEPEIVFDDFFVSNKQEAAALGSQTALTSRESMECIRPYLHMVGDLVQVVDARDGKVYKARILEADFIDNSGRLGLHYYVHYLGWNPKFDEWAPPSRIIYSD</sequence>
<feature type="compositionally biased region" description="Basic residues" evidence="14">
    <location>
        <begin position="358"/>
        <end position="367"/>
    </location>
</feature>
<dbReference type="InterPro" id="IPR001214">
    <property type="entry name" value="SET_dom"/>
</dbReference>
<evidence type="ECO:0000256" key="2">
    <source>
        <dbReference type="ARBA" id="ARBA00004286"/>
    </source>
</evidence>
<dbReference type="OrthoDB" id="6627536at2759"/>
<keyword evidence="8" id="KW-0949">S-adenosyl-L-methionine</keyword>
<protein>
    <recommendedName>
        <fullName evidence="4">Histone-lysine N-methyltransferase SET9</fullName>
        <ecNumber evidence="11">2.1.1.372</ecNumber>
    </recommendedName>
    <alternativeName>
        <fullName evidence="3">Histone-lysine N-methyltransferase set9</fullName>
    </alternativeName>
    <alternativeName>
        <fullName evidence="12">SET domain protein 9</fullName>
    </alternativeName>
</protein>
<feature type="domain" description="SET" evidence="15">
    <location>
        <begin position="108"/>
        <end position="224"/>
    </location>
</feature>
<evidence type="ECO:0000313" key="17">
    <source>
        <dbReference type="Proteomes" id="UP001151518"/>
    </source>
</evidence>
<dbReference type="InterPro" id="IPR025995">
    <property type="entry name" value="Tudor-knot"/>
</dbReference>
<comment type="subcellular location">
    <subcellularLocation>
        <location evidence="2">Chromosome</location>
    </subcellularLocation>
    <subcellularLocation>
        <location evidence="1">Nucleus</location>
    </subcellularLocation>
</comment>
<evidence type="ECO:0000256" key="10">
    <source>
        <dbReference type="ARBA" id="ARBA00023242"/>
    </source>
</evidence>
<evidence type="ECO:0000256" key="14">
    <source>
        <dbReference type="SAM" id="MobiDB-lite"/>
    </source>
</evidence>
<dbReference type="EC" id="2.1.1.372" evidence="11"/>
<proteinExistence type="predicted"/>
<organism evidence="16 17">
    <name type="scientific">Coemansia spiralis</name>
    <dbReference type="NCBI Taxonomy" id="417178"/>
    <lineage>
        <taxon>Eukaryota</taxon>
        <taxon>Fungi</taxon>
        <taxon>Fungi incertae sedis</taxon>
        <taxon>Zoopagomycota</taxon>
        <taxon>Kickxellomycotina</taxon>
        <taxon>Kickxellomycetes</taxon>
        <taxon>Kickxellales</taxon>
        <taxon>Kickxellaceae</taxon>
        <taxon>Coemansia</taxon>
    </lineage>
</organism>
<dbReference type="EMBL" id="JANBTW010000023">
    <property type="protein sequence ID" value="KAJ2678171.1"/>
    <property type="molecule type" value="Genomic_DNA"/>
</dbReference>
<keyword evidence="7 16" id="KW-0808">Transferase</keyword>
<evidence type="ECO:0000313" key="16">
    <source>
        <dbReference type="EMBL" id="KAJ2678171.1"/>
    </source>
</evidence>
<dbReference type="Pfam" id="PF00856">
    <property type="entry name" value="SET"/>
    <property type="match status" value="1"/>
</dbReference>
<dbReference type="CDD" id="cd05162">
    <property type="entry name" value="PWWP"/>
    <property type="match status" value="1"/>
</dbReference>
<dbReference type="SUPFAM" id="SSF54160">
    <property type="entry name" value="Chromo domain-like"/>
    <property type="match status" value="1"/>
</dbReference>
<dbReference type="Gene3D" id="2.30.30.140">
    <property type="match status" value="1"/>
</dbReference>
<dbReference type="Pfam" id="PF11717">
    <property type="entry name" value="Tudor-knot"/>
    <property type="match status" value="1"/>
</dbReference>
<evidence type="ECO:0000256" key="7">
    <source>
        <dbReference type="ARBA" id="ARBA00022679"/>
    </source>
</evidence>
<name>A0A9W8G8D7_9FUNG</name>
<keyword evidence="6 16" id="KW-0489">Methyltransferase</keyword>
<evidence type="ECO:0000256" key="11">
    <source>
        <dbReference type="ARBA" id="ARBA00024057"/>
    </source>
</evidence>
<evidence type="ECO:0000256" key="1">
    <source>
        <dbReference type="ARBA" id="ARBA00004123"/>
    </source>
</evidence>
<dbReference type="GO" id="GO:0140943">
    <property type="term" value="F:histone H4K20 trimethyltransferase activity"/>
    <property type="evidence" value="ECO:0007669"/>
    <property type="project" value="UniProtKB-EC"/>
</dbReference>
<feature type="region of interest" description="Disordered" evidence="14">
    <location>
        <begin position="339"/>
        <end position="367"/>
    </location>
</feature>
<dbReference type="PANTHER" id="PTHR12977:SF4">
    <property type="entry name" value="HISTONE-LYSINE N-METHYLTRANSFERASE KMT5B"/>
    <property type="match status" value="1"/>
</dbReference>
<dbReference type="InterPro" id="IPR039977">
    <property type="entry name" value="Suv4-20/Set9"/>
</dbReference>
<dbReference type="Gene3D" id="1.10.10.1700">
    <property type="entry name" value="Histone-lysine N-methyltransferase"/>
    <property type="match status" value="1"/>
</dbReference>
<dbReference type="Gene3D" id="2.170.270.10">
    <property type="entry name" value="SET domain"/>
    <property type="match status" value="1"/>
</dbReference>
<evidence type="ECO:0000256" key="8">
    <source>
        <dbReference type="ARBA" id="ARBA00022691"/>
    </source>
</evidence>
<dbReference type="GO" id="GO:0005694">
    <property type="term" value="C:chromosome"/>
    <property type="evidence" value="ECO:0007669"/>
    <property type="project" value="UniProtKB-SubCell"/>
</dbReference>
<comment type="caution">
    <text evidence="16">The sequence shown here is derived from an EMBL/GenBank/DDBJ whole genome shotgun (WGS) entry which is preliminary data.</text>
</comment>
<keyword evidence="10" id="KW-0539">Nucleus</keyword>
<evidence type="ECO:0000256" key="9">
    <source>
        <dbReference type="ARBA" id="ARBA00022853"/>
    </source>
</evidence>
<dbReference type="PANTHER" id="PTHR12977">
    <property type="entry name" value="SUPPRESSOR OF VARIEGATION 4-20-RELATED"/>
    <property type="match status" value="1"/>
</dbReference>
<dbReference type="InterPro" id="IPR046341">
    <property type="entry name" value="SET_dom_sf"/>
</dbReference>
<dbReference type="PROSITE" id="PS51567">
    <property type="entry name" value="SAM_MT43_SUVAR420_1"/>
    <property type="match status" value="1"/>
</dbReference>
<evidence type="ECO:0000256" key="4">
    <source>
        <dbReference type="ARBA" id="ARBA00015413"/>
    </source>
</evidence>
<gene>
    <name evidence="16" type="primary">set9</name>
    <name evidence="16" type="ORF">GGI25_002522</name>
</gene>
<evidence type="ECO:0000256" key="5">
    <source>
        <dbReference type="ARBA" id="ARBA00022454"/>
    </source>
</evidence>
<evidence type="ECO:0000256" key="12">
    <source>
        <dbReference type="ARBA" id="ARBA00030653"/>
    </source>
</evidence>
<dbReference type="Proteomes" id="UP001151518">
    <property type="component" value="Unassembled WGS sequence"/>
</dbReference>
<dbReference type="AlphaFoldDB" id="A0A9W8G8D7"/>
<dbReference type="GO" id="GO:0005634">
    <property type="term" value="C:nucleus"/>
    <property type="evidence" value="ECO:0007669"/>
    <property type="project" value="UniProtKB-SubCell"/>
</dbReference>
<dbReference type="GO" id="GO:0032259">
    <property type="term" value="P:methylation"/>
    <property type="evidence" value="ECO:0007669"/>
    <property type="project" value="UniProtKB-KW"/>
</dbReference>
<keyword evidence="9" id="KW-0156">Chromatin regulator</keyword>
<dbReference type="SMART" id="SM00317">
    <property type="entry name" value="SET"/>
    <property type="match status" value="1"/>
</dbReference>
<keyword evidence="5" id="KW-0158">Chromosome</keyword>
<dbReference type="InterPro" id="IPR025783">
    <property type="entry name" value="Set9_fungi"/>
</dbReference>
<dbReference type="InterPro" id="IPR016197">
    <property type="entry name" value="Chromo-like_dom_sf"/>
</dbReference>
<dbReference type="PROSITE" id="PS50280">
    <property type="entry name" value="SET"/>
    <property type="match status" value="1"/>
</dbReference>
<feature type="region of interest" description="Disordered" evidence="14">
    <location>
        <begin position="254"/>
        <end position="287"/>
    </location>
</feature>
<comment type="catalytic activity">
    <reaction evidence="13">
        <text>L-lysyl(20)-[histone H4] + 3 S-adenosyl-L-methionine = N(6),N(6),N(6)-trimethyl-L-lysyl(20)-[histone H4] + 3 S-adenosyl-L-homocysteine + 3 H(+)</text>
        <dbReference type="Rhea" id="RHEA:64456"/>
        <dbReference type="Rhea" id="RHEA-COMP:15554"/>
        <dbReference type="Rhea" id="RHEA-COMP:15998"/>
        <dbReference type="ChEBI" id="CHEBI:15378"/>
        <dbReference type="ChEBI" id="CHEBI:29969"/>
        <dbReference type="ChEBI" id="CHEBI:57856"/>
        <dbReference type="ChEBI" id="CHEBI:59789"/>
        <dbReference type="ChEBI" id="CHEBI:61961"/>
        <dbReference type="EC" id="2.1.1.372"/>
    </reaction>
</comment>